<evidence type="ECO:0000259" key="4">
    <source>
        <dbReference type="Pfam" id="PF13458"/>
    </source>
</evidence>
<dbReference type="OrthoDB" id="2149800at2"/>
<feature type="chain" id="PRO_5011493539" evidence="3">
    <location>
        <begin position="24"/>
        <end position="391"/>
    </location>
</feature>
<organism evidence="5 6">
    <name type="scientific">Parafilimonas terrae</name>
    <dbReference type="NCBI Taxonomy" id="1465490"/>
    <lineage>
        <taxon>Bacteria</taxon>
        <taxon>Pseudomonadati</taxon>
        <taxon>Bacteroidota</taxon>
        <taxon>Chitinophagia</taxon>
        <taxon>Chitinophagales</taxon>
        <taxon>Chitinophagaceae</taxon>
        <taxon>Parafilimonas</taxon>
    </lineage>
</organism>
<comment type="similarity">
    <text evidence="1">Belongs to the leucine-binding protein family.</text>
</comment>
<evidence type="ECO:0000313" key="6">
    <source>
        <dbReference type="Proteomes" id="UP000199031"/>
    </source>
</evidence>
<dbReference type="Gene3D" id="3.40.50.2300">
    <property type="match status" value="2"/>
</dbReference>
<sequence length="391" mass="44161">MHSAIKKILPALLFVFITGTSKAADTMQAPLRVAILLPLNLDSAFNGYEYKLSNVRISQYFLSGLDFYSGVMMAIDSLQKENANIEVWIYDTHKANQSIEQLTVQMQPMNFSLVVASISNSTEQRALTSFSAKNSIPVISATFPNDIYLENNPFFIMVNPTWKTHIQAVYNYLASNYRGKKIVFFTRRGSLEDRIAEEFKLLNTRRALNFSTVILRDNFSATDVLSHLDSTTQNVVLCGSLYEGFGQALIKALNDKGETYSSVVAGMPTWNGMNGTTGTASDKIQIVVTTPYNYVRGGAFIDSISANYMRAYYSKPSDMVYKGYETIYHFVKLLLANPVSFINNVSRDDYKVSNDYNFEPVRLTQTSFLPDYLENKKLYYIKIINGRITIN</sequence>
<dbReference type="InterPro" id="IPR028082">
    <property type="entry name" value="Peripla_BP_I"/>
</dbReference>
<dbReference type="Pfam" id="PF13458">
    <property type="entry name" value="Peripla_BP_6"/>
    <property type="match status" value="1"/>
</dbReference>
<feature type="domain" description="Leucine-binding protein" evidence="4">
    <location>
        <begin position="63"/>
        <end position="334"/>
    </location>
</feature>
<name>A0A1I5SN39_9BACT</name>
<evidence type="ECO:0000256" key="3">
    <source>
        <dbReference type="SAM" id="SignalP"/>
    </source>
</evidence>
<keyword evidence="2 3" id="KW-0732">Signal</keyword>
<feature type="signal peptide" evidence="3">
    <location>
        <begin position="1"/>
        <end position="23"/>
    </location>
</feature>
<reference evidence="5 6" key="1">
    <citation type="submission" date="2016-10" db="EMBL/GenBank/DDBJ databases">
        <authorList>
            <person name="de Groot N.N."/>
        </authorList>
    </citation>
    <scope>NUCLEOTIDE SEQUENCE [LARGE SCALE GENOMIC DNA]</scope>
    <source>
        <strain evidence="5 6">DSM 28286</strain>
    </source>
</reference>
<dbReference type="STRING" id="1465490.SAMN05444277_101852"/>
<dbReference type="AlphaFoldDB" id="A0A1I5SN39"/>
<dbReference type="InterPro" id="IPR028081">
    <property type="entry name" value="Leu-bd"/>
</dbReference>
<evidence type="ECO:0000313" key="5">
    <source>
        <dbReference type="EMBL" id="SFP72135.1"/>
    </source>
</evidence>
<dbReference type="RefSeq" id="WP_090654763.1">
    <property type="nucleotide sequence ID" value="NZ_FOXQ01000001.1"/>
</dbReference>
<gene>
    <name evidence="5" type="ORF">SAMN05444277_101852</name>
</gene>
<protein>
    <submittedName>
        <fullName evidence="5">ABC-type branched-chain amino acid transport system, substrate-binding protein</fullName>
    </submittedName>
</protein>
<dbReference type="EMBL" id="FOXQ01000001">
    <property type="protein sequence ID" value="SFP72135.1"/>
    <property type="molecule type" value="Genomic_DNA"/>
</dbReference>
<dbReference type="Proteomes" id="UP000199031">
    <property type="component" value="Unassembled WGS sequence"/>
</dbReference>
<keyword evidence="6" id="KW-1185">Reference proteome</keyword>
<dbReference type="SUPFAM" id="SSF53822">
    <property type="entry name" value="Periplasmic binding protein-like I"/>
    <property type="match status" value="1"/>
</dbReference>
<evidence type="ECO:0000256" key="1">
    <source>
        <dbReference type="ARBA" id="ARBA00010062"/>
    </source>
</evidence>
<evidence type="ECO:0000256" key="2">
    <source>
        <dbReference type="ARBA" id="ARBA00022729"/>
    </source>
</evidence>
<accession>A0A1I5SN39</accession>
<proteinExistence type="inferred from homology"/>